<proteinExistence type="predicted"/>
<gene>
    <name evidence="2" type="ORF">RGF97_30935</name>
</gene>
<sequence>MTVPSNPDPDPRSTTGLEPGGGVPPGETPPAETGTSTGTGPHRRPTRGCGRRPALPRAPRRPGRRAVLRGVRNRAGHALNPGWRRRRARR</sequence>
<reference evidence="2 3" key="1">
    <citation type="submission" date="2023-09" db="EMBL/GenBank/DDBJ databases">
        <title>Complete genome of Streptomyces roseicoloratus T14.</title>
        <authorList>
            <person name="Bashizi T."/>
            <person name="Kim M.-J."/>
            <person name="Lee G."/>
            <person name="Tagele S.B."/>
            <person name="Shin J.-H."/>
        </authorList>
    </citation>
    <scope>NUCLEOTIDE SEQUENCE [LARGE SCALE GENOMIC DNA]</scope>
    <source>
        <strain evidence="2 3">T14</strain>
    </source>
</reference>
<dbReference type="Proteomes" id="UP001250858">
    <property type="component" value="Chromosome"/>
</dbReference>
<evidence type="ECO:0000313" key="2">
    <source>
        <dbReference type="EMBL" id="WMX48328.1"/>
    </source>
</evidence>
<dbReference type="Pfam" id="PF20088">
    <property type="entry name" value="DUF6480"/>
    <property type="match status" value="1"/>
</dbReference>
<accession>A0ABY9S326</accession>
<protein>
    <submittedName>
        <fullName evidence="2">DUF6480 family protein</fullName>
    </submittedName>
</protein>
<feature type="compositionally biased region" description="Basic residues" evidence="1">
    <location>
        <begin position="58"/>
        <end position="75"/>
    </location>
</feature>
<name>A0ABY9S326_9ACTN</name>
<organism evidence="2 3">
    <name type="scientific">Streptomyces roseicoloratus</name>
    <dbReference type="NCBI Taxonomy" id="2508722"/>
    <lineage>
        <taxon>Bacteria</taxon>
        <taxon>Bacillati</taxon>
        <taxon>Actinomycetota</taxon>
        <taxon>Actinomycetes</taxon>
        <taxon>Kitasatosporales</taxon>
        <taxon>Streptomycetaceae</taxon>
        <taxon>Streptomyces</taxon>
    </lineage>
</organism>
<keyword evidence="3" id="KW-1185">Reference proteome</keyword>
<dbReference type="EMBL" id="CP133762">
    <property type="protein sequence ID" value="WMX48328.1"/>
    <property type="molecule type" value="Genomic_DNA"/>
</dbReference>
<dbReference type="InterPro" id="IPR045512">
    <property type="entry name" value="DUF6480"/>
</dbReference>
<feature type="compositionally biased region" description="Low complexity" evidence="1">
    <location>
        <begin position="29"/>
        <end position="40"/>
    </location>
</feature>
<evidence type="ECO:0000313" key="3">
    <source>
        <dbReference type="Proteomes" id="UP001250858"/>
    </source>
</evidence>
<dbReference type="RefSeq" id="WP_309549842.1">
    <property type="nucleotide sequence ID" value="NZ_CP133762.1"/>
</dbReference>
<evidence type="ECO:0000256" key="1">
    <source>
        <dbReference type="SAM" id="MobiDB-lite"/>
    </source>
</evidence>
<feature type="compositionally biased region" description="Basic residues" evidence="1">
    <location>
        <begin position="41"/>
        <end position="50"/>
    </location>
</feature>
<feature type="region of interest" description="Disordered" evidence="1">
    <location>
        <begin position="1"/>
        <end position="90"/>
    </location>
</feature>